<protein>
    <submittedName>
        <fullName evidence="1">Uncharacterized protein</fullName>
    </submittedName>
</protein>
<evidence type="ECO:0000313" key="1">
    <source>
        <dbReference type="EMBL" id="KNE72627.1"/>
    </source>
</evidence>
<proteinExistence type="predicted"/>
<reference evidence="1 2" key="1">
    <citation type="submission" date="2009-11" db="EMBL/GenBank/DDBJ databases">
        <title>Annotation of Allomyces macrogynus ATCC 38327.</title>
        <authorList>
            <consortium name="The Broad Institute Genome Sequencing Platform"/>
            <person name="Russ C."/>
            <person name="Cuomo C."/>
            <person name="Burger G."/>
            <person name="Gray M.W."/>
            <person name="Holland P.W.H."/>
            <person name="King N."/>
            <person name="Lang F.B.F."/>
            <person name="Roger A.J."/>
            <person name="Ruiz-Trillo I."/>
            <person name="Young S.K."/>
            <person name="Zeng Q."/>
            <person name="Gargeya S."/>
            <person name="Fitzgerald M."/>
            <person name="Haas B."/>
            <person name="Abouelleil A."/>
            <person name="Alvarado L."/>
            <person name="Arachchi H.M."/>
            <person name="Berlin A."/>
            <person name="Chapman S.B."/>
            <person name="Gearin G."/>
            <person name="Goldberg J."/>
            <person name="Griggs A."/>
            <person name="Gujja S."/>
            <person name="Hansen M."/>
            <person name="Heiman D."/>
            <person name="Howarth C."/>
            <person name="Larimer J."/>
            <person name="Lui A."/>
            <person name="MacDonald P.J.P."/>
            <person name="McCowen C."/>
            <person name="Montmayeur A."/>
            <person name="Murphy C."/>
            <person name="Neiman D."/>
            <person name="Pearson M."/>
            <person name="Priest M."/>
            <person name="Roberts A."/>
            <person name="Saif S."/>
            <person name="Shea T."/>
            <person name="Sisk P."/>
            <person name="Stolte C."/>
            <person name="Sykes S."/>
            <person name="Wortman J."/>
            <person name="Nusbaum C."/>
            <person name="Birren B."/>
        </authorList>
    </citation>
    <scope>NUCLEOTIDE SEQUENCE [LARGE SCALE GENOMIC DNA]</scope>
    <source>
        <strain evidence="1 2">ATCC 38327</strain>
    </source>
</reference>
<organism evidence="1 2">
    <name type="scientific">Allomyces macrogynus (strain ATCC 38327)</name>
    <name type="common">Allomyces javanicus var. macrogynus</name>
    <dbReference type="NCBI Taxonomy" id="578462"/>
    <lineage>
        <taxon>Eukaryota</taxon>
        <taxon>Fungi</taxon>
        <taxon>Fungi incertae sedis</taxon>
        <taxon>Blastocladiomycota</taxon>
        <taxon>Blastocladiomycetes</taxon>
        <taxon>Blastocladiales</taxon>
        <taxon>Blastocladiaceae</taxon>
        <taxon>Allomyces</taxon>
    </lineage>
</organism>
<dbReference type="AlphaFoldDB" id="A0A0L0TD12"/>
<accession>A0A0L0TD12</accession>
<dbReference type="Proteomes" id="UP000054350">
    <property type="component" value="Unassembled WGS sequence"/>
</dbReference>
<dbReference type="VEuPathDB" id="FungiDB:AMAG_20487"/>
<gene>
    <name evidence="1" type="ORF">AMAG_20487</name>
</gene>
<reference evidence="2" key="2">
    <citation type="submission" date="2009-11" db="EMBL/GenBank/DDBJ databases">
        <title>The Genome Sequence of Allomyces macrogynus strain ATCC 38327.</title>
        <authorList>
            <consortium name="The Broad Institute Genome Sequencing Platform"/>
            <person name="Russ C."/>
            <person name="Cuomo C."/>
            <person name="Shea T."/>
            <person name="Young S.K."/>
            <person name="Zeng Q."/>
            <person name="Koehrsen M."/>
            <person name="Haas B."/>
            <person name="Borodovsky M."/>
            <person name="Guigo R."/>
            <person name="Alvarado L."/>
            <person name="Berlin A."/>
            <person name="Borenstein D."/>
            <person name="Chen Z."/>
            <person name="Engels R."/>
            <person name="Freedman E."/>
            <person name="Gellesch M."/>
            <person name="Goldberg J."/>
            <person name="Griggs A."/>
            <person name="Gujja S."/>
            <person name="Heiman D."/>
            <person name="Hepburn T."/>
            <person name="Howarth C."/>
            <person name="Jen D."/>
            <person name="Larson L."/>
            <person name="Lewis B."/>
            <person name="Mehta T."/>
            <person name="Park D."/>
            <person name="Pearson M."/>
            <person name="Roberts A."/>
            <person name="Saif S."/>
            <person name="Shenoy N."/>
            <person name="Sisk P."/>
            <person name="Stolte C."/>
            <person name="Sykes S."/>
            <person name="Walk T."/>
            <person name="White J."/>
            <person name="Yandava C."/>
            <person name="Burger G."/>
            <person name="Gray M.W."/>
            <person name="Holland P.W.H."/>
            <person name="King N."/>
            <person name="Lang F.B.F."/>
            <person name="Roger A.J."/>
            <person name="Ruiz-Trillo I."/>
            <person name="Lander E."/>
            <person name="Nusbaum C."/>
        </authorList>
    </citation>
    <scope>NUCLEOTIDE SEQUENCE [LARGE SCALE GENOMIC DNA]</scope>
    <source>
        <strain evidence="2">ATCC 38327</strain>
    </source>
</reference>
<sequence length="109" mass="12226">MRNASSILRFVAGSWALNFRFMTLVFLVGLVAFALVCCGRNRFPLPVLLTCLRPCSFSSPQVWLHPAFLFRHLVRVADTGPFPRSPPFSLAPLYCVISDIRCPYSGSLF</sequence>
<dbReference type="EMBL" id="GG745382">
    <property type="protein sequence ID" value="KNE72627.1"/>
    <property type="molecule type" value="Genomic_DNA"/>
</dbReference>
<name>A0A0L0TD12_ALLM3</name>
<evidence type="ECO:0000313" key="2">
    <source>
        <dbReference type="Proteomes" id="UP000054350"/>
    </source>
</evidence>
<keyword evidence="2" id="KW-1185">Reference proteome</keyword>